<organism evidence="4 5">
    <name type="scientific">Dreissena polymorpha</name>
    <name type="common">Zebra mussel</name>
    <name type="synonym">Mytilus polymorpha</name>
    <dbReference type="NCBI Taxonomy" id="45954"/>
    <lineage>
        <taxon>Eukaryota</taxon>
        <taxon>Metazoa</taxon>
        <taxon>Spiralia</taxon>
        <taxon>Lophotrochozoa</taxon>
        <taxon>Mollusca</taxon>
        <taxon>Bivalvia</taxon>
        <taxon>Autobranchia</taxon>
        <taxon>Heteroconchia</taxon>
        <taxon>Euheterodonta</taxon>
        <taxon>Imparidentia</taxon>
        <taxon>Neoheterodontei</taxon>
        <taxon>Myida</taxon>
        <taxon>Dreissenoidea</taxon>
        <taxon>Dreissenidae</taxon>
        <taxon>Dreissena</taxon>
    </lineage>
</organism>
<dbReference type="CDD" id="cd10229">
    <property type="entry name" value="ASKHA_NBD_HSP70_HSPA12"/>
    <property type="match status" value="1"/>
</dbReference>
<dbReference type="Gene3D" id="3.90.640.10">
    <property type="entry name" value="Actin, Chain A, domain 4"/>
    <property type="match status" value="1"/>
</dbReference>
<comment type="similarity">
    <text evidence="1">Belongs to the heat shock protein 70 family.</text>
</comment>
<evidence type="ECO:0000256" key="2">
    <source>
        <dbReference type="ARBA" id="ARBA00022741"/>
    </source>
</evidence>
<name>A0A9D4CP43_DREPO</name>
<evidence type="ECO:0000256" key="1">
    <source>
        <dbReference type="ARBA" id="ARBA00007381"/>
    </source>
</evidence>
<dbReference type="GO" id="GO:0140662">
    <property type="term" value="F:ATP-dependent protein folding chaperone"/>
    <property type="evidence" value="ECO:0007669"/>
    <property type="project" value="InterPro"/>
</dbReference>
<dbReference type="InterPro" id="IPR013126">
    <property type="entry name" value="Hsp_70_fam"/>
</dbReference>
<comment type="caution">
    <text evidence="4">The sequence shown here is derived from an EMBL/GenBank/DDBJ whole genome shotgun (WGS) entry which is preliminary data.</text>
</comment>
<evidence type="ECO:0000313" key="4">
    <source>
        <dbReference type="EMBL" id="KAH3729015.1"/>
    </source>
</evidence>
<reference evidence="4" key="2">
    <citation type="submission" date="2020-11" db="EMBL/GenBank/DDBJ databases">
        <authorList>
            <person name="McCartney M.A."/>
            <person name="Auch B."/>
            <person name="Kono T."/>
            <person name="Mallez S."/>
            <person name="Becker A."/>
            <person name="Gohl D.M."/>
            <person name="Silverstein K.A.T."/>
            <person name="Koren S."/>
            <person name="Bechman K.B."/>
            <person name="Herman A."/>
            <person name="Abrahante J.E."/>
            <person name="Garbe J."/>
        </authorList>
    </citation>
    <scope>NUCLEOTIDE SEQUENCE</scope>
    <source>
        <strain evidence="4">Duluth1</strain>
        <tissue evidence="4">Whole animal</tissue>
    </source>
</reference>
<evidence type="ECO:0000256" key="3">
    <source>
        <dbReference type="ARBA" id="ARBA00022840"/>
    </source>
</evidence>
<reference evidence="4" key="1">
    <citation type="journal article" date="2019" name="bioRxiv">
        <title>The Genome of the Zebra Mussel, Dreissena polymorpha: A Resource for Invasive Species Research.</title>
        <authorList>
            <person name="McCartney M.A."/>
            <person name="Auch B."/>
            <person name="Kono T."/>
            <person name="Mallez S."/>
            <person name="Zhang Y."/>
            <person name="Obille A."/>
            <person name="Becker A."/>
            <person name="Abrahante J.E."/>
            <person name="Garbe J."/>
            <person name="Badalamenti J.P."/>
            <person name="Herman A."/>
            <person name="Mangelson H."/>
            <person name="Liachko I."/>
            <person name="Sullivan S."/>
            <person name="Sone E.D."/>
            <person name="Koren S."/>
            <person name="Silverstein K.A.T."/>
            <person name="Beckman K.B."/>
            <person name="Gohl D.M."/>
        </authorList>
    </citation>
    <scope>NUCLEOTIDE SEQUENCE</scope>
    <source>
        <strain evidence="4">Duluth1</strain>
        <tissue evidence="4">Whole animal</tissue>
    </source>
</reference>
<dbReference type="OrthoDB" id="2963168at2759"/>
<dbReference type="InterPro" id="IPR043129">
    <property type="entry name" value="ATPase_NBD"/>
</dbReference>
<dbReference type="GO" id="GO:0005524">
    <property type="term" value="F:ATP binding"/>
    <property type="evidence" value="ECO:0007669"/>
    <property type="project" value="UniProtKB-KW"/>
</dbReference>
<dbReference type="EMBL" id="JAIWYP010000012">
    <property type="protein sequence ID" value="KAH3729015.1"/>
    <property type="molecule type" value="Genomic_DNA"/>
</dbReference>
<keyword evidence="2" id="KW-0547">Nucleotide-binding</keyword>
<dbReference type="SUPFAM" id="SSF53067">
    <property type="entry name" value="Actin-like ATPase domain"/>
    <property type="match status" value="4"/>
</dbReference>
<dbReference type="PANTHER" id="PTHR14187:SF5">
    <property type="entry name" value="HEAT SHOCK 70 KDA PROTEIN 12A"/>
    <property type="match status" value="1"/>
</dbReference>
<dbReference type="Gene3D" id="3.30.420.40">
    <property type="match status" value="3"/>
</dbReference>
<proteinExistence type="inferred from homology"/>
<dbReference type="Pfam" id="PF00012">
    <property type="entry name" value="HSP70"/>
    <property type="match status" value="1"/>
</dbReference>
<protein>
    <recommendedName>
        <fullName evidence="6">Heat shock 70 kDa protein 12A</fullName>
    </recommendedName>
</protein>
<keyword evidence="3" id="KW-0067">ATP-binding</keyword>
<dbReference type="PANTHER" id="PTHR14187">
    <property type="entry name" value="ALPHA KINASE/ELONGATION FACTOR 2 KINASE"/>
    <property type="match status" value="1"/>
</dbReference>
<sequence>MSLVVAVLHIGATESKYAFSFRYKPTKIYSENAFASRRQPTSVLVDKHGQFYAFGRQAEEHYTDANQKVGWRLFERFKMDIKDTKSTVRDCEGRTCPALDIYEMAIKYLLGRLMKFIRDILTNLFEESAVFFIITVPDTWGKIGKQFTLEAAVKAGINKDAVDLSFESEAAALWCINTVKEGRILQCPGHIYIVINHESDIIHITVLEATPEGNVKSAFSESCDGILVEKYFLQYFERIFGKGILQEFRKHNTMSYFDFMDYLEGKKNIDVILTQPNIVVRLPRELIEIGSTNRKRHDSSIQRDKMRIEVSDLKQWLEDGVTRLVEIIKALLIKTNQKEIQSVLLVGGIADSMFVQNELKTKLPGINVFAPNEGNWTVVKGASLFGHKTVSTNMTRTTNSKNMLPPNVISKKTTITKAKLSNKKFPVVAAFDFGTTYSGYAYSYEYNEQNIKANDTWRSNDASASLNSLKTPTTVLLDPQGHFHSFGFEAEDEFARLIEENVHDGWRLFRRFKMILHNNKDLSRYTNVEDIKGKPFPALTIFAMSIKYLREHLLKAIGRQTLGIEESDILYVLTVPAIWDVAAKQFMREAAEEAGINNDRLLLAFESEVAALWCVRHFRHDILQLIGTKYIVIDLGGGTADITVHERQPDGDVKVINQPTGGAWGGIKVDEKFFEYLEQVLGKGILEELRNTDLEDYYMLIRDFENKKRSDPIISNRFTTVRIPSSMNQIARNRQKENKTPGESKAFKADKLRIDSSIIQGWFEHTLRPLLEHIKILISQRNLADVRTIMLVGGFAESLYVQNRLKEELSGIKLIVPEEAGLAVVKGAVIFGQRPYVFASRVMSYTYGIEVYDEFDEKLHLAGKRVFVDGRWRVKNCFQPFVRANEAIPVDHCVTQYITPMAIVSLISVYRSLSVNPKYTTDPGCEYLGMLMIENPENVSFNTQEKEVSFMFGNTEILVSVKHIETGREDKLIINCL</sequence>
<gene>
    <name evidence="4" type="ORF">DPMN_054978</name>
</gene>
<dbReference type="Proteomes" id="UP000828390">
    <property type="component" value="Unassembled WGS sequence"/>
</dbReference>
<keyword evidence="5" id="KW-1185">Reference proteome</keyword>
<dbReference type="AlphaFoldDB" id="A0A9D4CP43"/>
<evidence type="ECO:0008006" key="6">
    <source>
        <dbReference type="Google" id="ProtNLM"/>
    </source>
</evidence>
<evidence type="ECO:0000313" key="5">
    <source>
        <dbReference type="Proteomes" id="UP000828390"/>
    </source>
</evidence>
<accession>A0A9D4CP43</accession>